<keyword evidence="3" id="KW-0813">Transport</keyword>
<dbReference type="Proteomes" id="UP000241890">
    <property type="component" value="Unassembled WGS sequence"/>
</dbReference>
<proteinExistence type="inferred from homology"/>
<dbReference type="AlphaFoldDB" id="A0A2R5G8H6"/>
<sequence>MVENGSQVPLLGVREAQSQSTTSRTAAHETQHNQLGVFNGVLVPCLLNILGVILFLRIGWAVGQAGWVEVLIMFGVGETLALLTVLSMAAIVSNGNMRGGGSYFIISRSLGPELGGSIGLLFYAGYAVGTTFYVVGFATEIVEAFLDANNDDPANKKMYTVLIASLALAVVMGISVLGAGFFTRINGIVFAIQFGSIIVGVVSMLFRQPIEELENGGSFTGFDPKTLWANAWGDYTFDEKCGDRLCSFKIVFAILFPAMTGIMEGANLSGDLKNPNRDIGRGTIAAVFGAIMTYGFLILAFSAGFPRETLRTNMNVMENVAWPTKYAIIVGISVSAFSSALGSVFGGSRVLQALGRDGLPPYWGLSFFAKGSLQGDEPRRAVIFTWLVAQVCCFIGDLDVISPIIASFFLLSYATVNLTCFMLDVSGTPNFRPHFRYYSRVQSLSGFALCLGMLFFLDVWYAVIACGALLALYTYITYTAPLKSWGDVSQSILYHQVRKYLLKLDMEDHPKNWRPSLLLLAPAGAQVSAAFLSISNSLKKGGLFMIGDVVVGDLRADAVKTRRQAWLDRIEADKLKCIPEVTFAQTARQGYQQLVLLAGLGGMRPNCIAAEIPRDFLRLAEENFTGHDGSLSFADAAEFVGLLGDIVGEFKRNLLLAANFDASAAQGDNDDDVADETCVAPLGARSRVAGSIDLWVMGNDLALDGNLSLMMQLAHILLRERKGVRSIRVLNVVDETCDIESQQSKLRDLASSARLHKATCHAIACKGAQPLERALASQDSAFLERLHGVLESYSHSGTRVAFFGLPTPGALNIPDRSYLGGLGALVRDLPPTIFTCAGRRGNMIPQDL</sequence>
<dbReference type="PANTHER" id="PTHR11827">
    <property type="entry name" value="SOLUTE CARRIER FAMILY 12, CATION COTRANSPORTERS"/>
    <property type="match status" value="1"/>
</dbReference>
<feature type="transmembrane region" description="Helical" evidence="7">
    <location>
        <begin position="446"/>
        <end position="476"/>
    </location>
</feature>
<feature type="transmembrane region" description="Helical" evidence="7">
    <location>
        <begin position="283"/>
        <end position="306"/>
    </location>
</feature>
<keyword evidence="6 7" id="KW-0472">Membrane</keyword>
<evidence type="ECO:0000256" key="6">
    <source>
        <dbReference type="ARBA" id="ARBA00023136"/>
    </source>
</evidence>
<evidence type="ECO:0000256" key="2">
    <source>
        <dbReference type="ARBA" id="ARBA00010593"/>
    </source>
</evidence>
<dbReference type="InterPro" id="IPR004841">
    <property type="entry name" value="AA-permease/SLC12A_dom"/>
</dbReference>
<keyword evidence="10" id="KW-1185">Reference proteome</keyword>
<feature type="domain" description="Amino acid permease/ SLC12A" evidence="8">
    <location>
        <begin position="40"/>
        <end position="517"/>
    </location>
</feature>
<dbReference type="OrthoDB" id="2020542at2759"/>
<feature type="transmembrane region" description="Helical" evidence="7">
    <location>
        <begin position="326"/>
        <end position="346"/>
    </location>
</feature>
<dbReference type="FunFam" id="1.20.1740.10:FF:000013">
    <property type="entry name" value="Solute carrier family 12 member"/>
    <property type="match status" value="1"/>
</dbReference>
<keyword evidence="5 7" id="KW-1133">Transmembrane helix</keyword>
<comment type="subcellular location">
    <subcellularLocation>
        <location evidence="1">Membrane</location>
        <topology evidence="1">Multi-pass membrane protein</topology>
    </subcellularLocation>
</comment>
<dbReference type="PANTHER" id="PTHR11827:SF72">
    <property type="entry name" value="GH08340P"/>
    <property type="match status" value="1"/>
</dbReference>
<dbReference type="GO" id="GO:0016020">
    <property type="term" value="C:membrane"/>
    <property type="evidence" value="ECO:0007669"/>
    <property type="project" value="UniProtKB-SubCell"/>
</dbReference>
<evidence type="ECO:0000313" key="9">
    <source>
        <dbReference type="EMBL" id="GBG23984.1"/>
    </source>
</evidence>
<feature type="transmembrane region" description="Helical" evidence="7">
    <location>
        <begin position="404"/>
        <end position="425"/>
    </location>
</feature>
<feature type="transmembrane region" description="Helical" evidence="7">
    <location>
        <begin position="37"/>
        <end position="58"/>
    </location>
</feature>
<evidence type="ECO:0000259" key="8">
    <source>
        <dbReference type="Pfam" id="PF00324"/>
    </source>
</evidence>
<dbReference type="GO" id="GO:0055075">
    <property type="term" value="P:potassium ion homeostasis"/>
    <property type="evidence" value="ECO:0007669"/>
    <property type="project" value="TreeGrafter"/>
</dbReference>
<gene>
    <name evidence="9" type="ORF">FCC1311_002032</name>
</gene>
<evidence type="ECO:0000256" key="1">
    <source>
        <dbReference type="ARBA" id="ARBA00004141"/>
    </source>
</evidence>
<keyword evidence="4 7" id="KW-0812">Transmembrane</keyword>
<feature type="transmembrane region" description="Helical" evidence="7">
    <location>
        <begin position="158"/>
        <end position="182"/>
    </location>
</feature>
<comment type="caution">
    <text evidence="9">The sequence shown here is derived from an EMBL/GenBank/DDBJ whole genome shotgun (WGS) entry which is preliminary data.</text>
</comment>
<feature type="transmembrane region" description="Helical" evidence="7">
    <location>
        <begin position="188"/>
        <end position="206"/>
    </location>
</feature>
<dbReference type="GO" id="GO:0055064">
    <property type="term" value="P:chloride ion homeostasis"/>
    <property type="evidence" value="ECO:0007669"/>
    <property type="project" value="TreeGrafter"/>
</dbReference>
<feature type="transmembrane region" description="Helical" evidence="7">
    <location>
        <begin position="120"/>
        <end position="146"/>
    </location>
</feature>
<accession>A0A2R5G8H6</accession>
<protein>
    <submittedName>
        <fullName evidence="9">Solute carrier family 12 member 9</fullName>
    </submittedName>
</protein>
<dbReference type="EMBL" id="BEYU01000001">
    <property type="protein sequence ID" value="GBG23984.1"/>
    <property type="molecule type" value="Genomic_DNA"/>
</dbReference>
<evidence type="ECO:0000313" key="10">
    <source>
        <dbReference type="Proteomes" id="UP000241890"/>
    </source>
</evidence>
<feature type="transmembrane region" description="Helical" evidence="7">
    <location>
        <begin position="70"/>
        <end position="92"/>
    </location>
</feature>
<evidence type="ECO:0000256" key="5">
    <source>
        <dbReference type="ARBA" id="ARBA00022989"/>
    </source>
</evidence>
<reference evidence="9 10" key="1">
    <citation type="submission" date="2017-12" db="EMBL/GenBank/DDBJ databases">
        <title>Sequencing, de novo assembly and annotation of complete genome of a new Thraustochytrid species, strain FCC1311.</title>
        <authorList>
            <person name="Sedici K."/>
            <person name="Godart F."/>
            <person name="Aiese Cigliano R."/>
            <person name="Sanseverino W."/>
            <person name="Barakat M."/>
            <person name="Ortet P."/>
            <person name="Marechal E."/>
            <person name="Cagnac O."/>
            <person name="Amato A."/>
        </authorList>
    </citation>
    <scope>NUCLEOTIDE SEQUENCE [LARGE SCALE GENOMIC DNA]</scope>
</reference>
<dbReference type="GO" id="GO:0006884">
    <property type="term" value="P:cell volume homeostasis"/>
    <property type="evidence" value="ECO:0007669"/>
    <property type="project" value="TreeGrafter"/>
</dbReference>
<evidence type="ECO:0000256" key="7">
    <source>
        <dbReference type="SAM" id="Phobius"/>
    </source>
</evidence>
<dbReference type="InterPro" id="IPR004842">
    <property type="entry name" value="SLC12A_fam"/>
</dbReference>
<evidence type="ECO:0000256" key="4">
    <source>
        <dbReference type="ARBA" id="ARBA00022692"/>
    </source>
</evidence>
<dbReference type="GO" id="GO:0015379">
    <property type="term" value="F:potassium:chloride symporter activity"/>
    <property type="evidence" value="ECO:0007669"/>
    <property type="project" value="TreeGrafter"/>
</dbReference>
<evidence type="ECO:0000256" key="3">
    <source>
        <dbReference type="ARBA" id="ARBA00022448"/>
    </source>
</evidence>
<dbReference type="Pfam" id="PF00324">
    <property type="entry name" value="AA_permease"/>
    <property type="match status" value="1"/>
</dbReference>
<comment type="similarity">
    <text evidence="2">Belongs to the SLC12A transporter family.</text>
</comment>
<dbReference type="Gene3D" id="1.20.1740.10">
    <property type="entry name" value="Amino acid/polyamine transporter I"/>
    <property type="match status" value="1"/>
</dbReference>
<organism evidence="9 10">
    <name type="scientific">Hondaea fermentalgiana</name>
    <dbReference type="NCBI Taxonomy" id="2315210"/>
    <lineage>
        <taxon>Eukaryota</taxon>
        <taxon>Sar</taxon>
        <taxon>Stramenopiles</taxon>
        <taxon>Bigyra</taxon>
        <taxon>Labyrinthulomycetes</taxon>
        <taxon>Thraustochytrida</taxon>
        <taxon>Thraustochytriidae</taxon>
        <taxon>Hondaea</taxon>
    </lineage>
</organism>
<name>A0A2R5G8H6_9STRA</name>
<dbReference type="InParanoid" id="A0A2R5G8H6"/>